<dbReference type="Pfam" id="PF07947">
    <property type="entry name" value="YhhN"/>
    <property type="match status" value="1"/>
</dbReference>
<evidence type="ECO:0000256" key="3">
    <source>
        <dbReference type="ARBA" id="ARBA00022692"/>
    </source>
</evidence>
<feature type="transmembrane region" description="Helical" evidence="9">
    <location>
        <begin position="78"/>
        <end position="97"/>
    </location>
</feature>
<evidence type="ECO:0000256" key="9">
    <source>
        <dbReference type="SAM" id="Phobius"/>
    </source>
</evidence>
<accession>A0AAV8Y1I6</accession>
<dbReference type="Proteomes" id="UP001162162">
    <property type="component" value="Unassembled WGS sequence"/>
</dbReference>
<evidence type="ECO:0000256" key="7">
    <source>
        <dbReference type="ARBA" id="ARBA00049458"/>
    </source>
</evidence>
<dbReference type="AlphaFoldDB" id="A0AAV8Y1I6"/>
<name>A0AAV8Y1I6_9CUCU</name>
<comment type="subcellular location">
    <subcellularLocation>
        <location evidence="1">Membrane</location>
        <topology evidence="1">Multi-pass membrane protein</topology>
    </subcellularLocation>
</comment>
<evidence type="ECO:0000313" key="11">
    <source>
        <dbReference type="Proteomes" id="UP001162162"/>
    </source>
</evidence>
<comment type="similarity">
    <text evidence="2">Belongs to the TMEM86 family.</text>
</comment>
<proteinExistence type="inferred from homology"/>
<evidence type="ECO:0000256" key="2">
    <source>
        <dbReference type="ARBA" id="ARBA00007375"/>
    </source>
</evidence>
<evidence type="ECO:0000256" key="8">
    <source>
        <dbReference type="ARBA" id="ARBA00049560"/>
    </source>
</evidence>
<feature type="transmembrane region" description="Helical" evidence="9">
    <location>
        <begin position="46"/>
        <end position="66"/>
    </location>
</feature>
<keyword evidence="4 9" id="KW-1133">Transmembrane helix</keyword>
<keyword evidence="5 9" id="KW-0472">Membrane</keyword>
<keyword evidence="3 9" id="KW-0812">Transmembrane</keyword>
<dbReference type="PANTHER" id="PTHR31885:SF6">
    <property type="entry name" value="GH04784P"/>
    <property type="match status" value="1"/>
</dbReference>
<dbReference type="PANTHER" id="PTHR31885">
    <property type="entry name" value="GH04784P"/>
    <property type="match status" value="1"/>
</dbReference>
<evidence type="ECO:0000256" key="1">
    <source>
        <dbReference type="ARBA" id="ARBA00004141"/>
    </source>
</evidence>
<sequence length="145" mass="16235">MLAFIVGHIHYVLAFGFKPLNLPVAAVLYFLATLVVIYLLPDLHDVFIVGVPIYILAITTMLWRAIARVQFFEDLWTWSKLCTCAGGILFTLSDLLIGIDRFKYSIEYSQVLVMSTYYAAQVGIAVSVVDAKAALELDKSKKKLN</sequence>
<organism evidence="10 11">
    <name type="scientific">Aromia moschata</name>
    <dbReference type="NCBI Taxonomy" id="1265417"/>
    <lineage>
        <taxon>Eukaryota</taxon>
        <taxon>Metazoa</taxon>
        <taxon>Ecdysozoa</taxon>
        <taxon>Arthropoda</taxon>
        <taxon>Hexapoda</taxon>
        <taxon>Insecta</taxon>
        <taxon>Pterygota</taxon>
        <taxon>Neoptera</taxon>
        <taxon>Endopterygota</taxon>
        <taxon>Coleoptera</taxon>
        <taxon>Polyphaga</taxon>
        <taxon>Cucujiformia</taxon>
        <taxon>Chrysomeloidea</taxon>
        <taxon>Cerambycidae</taxon>
        <taxon>Cerambycinae</taxon>
        <taxon>Callichromatini</taxon>
        <taxon>Aromia</taxon>
    </lineage>
</organism>
<dbReference type="EC" id="3.3.2.2" evidence="6"/>
<comment type="caution">
    <text evidence="10">The sequence shown here is derived from an EMBL/GenBank/DDBJ whole genome shotgun (WGS) entry which is preliminary data.</text>
</comment>
<keyword evidence="11" id="KW-1185">Reference proteome</keyword>
<evidence type="ECO:0000256" key="5">
    <source>
        <dbReference type="ARBA" id="ARBA00023136"/>
    </source>
</evidence>
<dbReference type="GO" id="GO:0047408">
    <property type="term" value="F:alkenylglycerophosphocholine hydrolase activity"/>
    <property type="evidence" value="ECO:0007669"/>
    <property type="project" value="UniProtKB-EC"/>
</dbReference>
<dbReference type="GO" id="GO:0016020">
    <property type="term" value="C:membrane"/>
    <property type="evidence" value="ECO:0007669"/>
    <property type="project" value="UniProtKB-SubCell"/>
</dbReference>
<comment type="catalytic activity">
    <reaction evidence="8">
        <text>a 1-O-(1Z-alkenyl)-sn-glycero-3-phosphocholine + H2O = a 2,3-saturated aldehyde + sn-glycerol 3-phosphocholine</text>
        <dbReference type="Rhea" id="RHEA:22544"/>
        <dbReference type="ChEBI" id="CHEBI:15377"/>
        <dbReference type="ChEBI" id="CHEBI:16870"/>
        <dbReference type="ChEBI" id="CHEBI:73359"/>
        <dbReference type="ChEBI" id="CHEBI:77287"/>
        <dbReference type="EC" id="3.3.2.2"/>
    </reaction>
</comment>
<evidence type="ECO:0000256" key="4">
    <source>
        <dbReference type="ARBA" id="ARBA00022989"/>
    </source>
</evidence>
<reference evidence="10" key="1">
    <citation type="journal article" date="2023" name="Insect Mol. Biol.">
        <title>Genome sequencing provides insights into the evolution of gene families encoding plant cell wall-degrading enzymes in longhorned beetles.</title>
        <authorList>
            <person name="Shin N.R."/>
            <person name="Okamura Y."/>
            <person name="Kirsch R."/>
            <person name="Pauchet Y."/>
        </authorList>
    </citation>
    <scope>NUCLEOTIDE SEQUENCE</scope>
    <source>
        <strain evidence="10">AMC_N1</strain>
    </source>
</reference>
<gene>
    <name evidence="10" type="ORF">NQ318_003639</name>
</gene>
<dbReference type="InterPro" id="IPR012506">
    <property type="entry name" value="TMEM86B-like"/>
</dbReference>
<dbReference type="EMBL" id="JAPWTK010000239">
    <property type="protein sequence ID" value="KAJ8944771.1"/>
    <property type="molecule type" value="Genomic_DNA"/>
</dbReference>
<protein>
    <recommendedName>
        <fullName evidence="6">lysoplasmalogenase</fullName>
        <ecNumber evidence="6">3.3.2.2</ecNumber>
    </recommendedName>
</protein>
<comment type="catalytic activity">
    <reaction evidence="7">
        <text>a 1-O-(1Z-alkenyl)-sn-glycero-3-phosphoethanolamine + H2O = a 2,3-saturated aldehyde + sn-glycero-3-phosphoethanolamine</text>
        <dbReference type="Rhea" id="RHEA:16905"/>
        <dbReference type="ChEBI" id="CHEBI:15377"/>
        <dbReference type="ChEBI" id="CHEBI:73359"/>
        <dbReference type="ChEBI" id="CHEBI:77288"/>
        <dbReference type="ChEBI" id="CHEBI:143890"/>
        <dbReference type="EC" id="3.3.2.2"/>
    </reaction>
</comment>
<evidence type="ECO:0000313" key="10">
    <source>
        <dbReference type="EMBL" id="KAJ8944771.1"/>
    </source>
</evidence>
<evidence type="ECO:0000256" key="6">
    <source>
        <dbReference type="ARBA" id="ARBA00035673"/>
    </source>
</evidence>
<feature type="transmembrane region" description="Helical" evidence="9">
    <location>
        <begin position="20"/>
        <end position="40"/>
    </location>
</feature>